<reference evidence="1 2" key="1">
    <citation type="submission" date="2017-04" db="EMBL/GenBank/DDBJ databases">
        <authorList>
            <person name="Afonso C.L."/>
            <person name="Miller P.J."/>
            <person name="Scott M.A."/>
            <person name="Spackman E."/>
            <person name="Goraichik I."/>
            <person name="Dimitrov K.M."/>
            <person name="Suarez D.L."/>
            <person name="Swayne D.E."/>
        </authorList>
    </citation>
    <scope>NUCLEOTIDE SEQUENCE [LARGE SCALE GENOMIC DNA]</scope>
    <source>
        <strain evidence="1 2">DSM 43828</strain>
    </source>
</reference>
<keyword evidence="2" id="KW-1185">Reference proteome</keyword>
<proteinExistence type="predicted"/>
<evidence type="ECO:0000313" key="2">
    <source>
        <dbReference type="Proteomes" id="UP000192674"/>
    </source>
</evidence>
<evidence type="ECO:0000313" key="1">
    <source>
        <dbReference type="EMBL" id="SMC65558.1"/>
    </source>
</evidence>
<gene>
    <name evidence="1" type="ORF">SAMN05661093_01188</name>
</gene>
<dbReference type="Proteomes" id="UP000192674">
    <property type="component" value="Unassembled WGS sequence"/>
</dbReference>
<organism evidence="1 2">
    <name type="scientific">Kibdelosporangium aridum</name>
    <dbReference type="NCBI Taxonomy" id="2030"/>
    <lineage>
        <taxon>Bacteria</taxon>
        <taxon>Bacillati</taxon>
        <taxon>Actinomycetota</taxon>
        <taxon>Actinomycetes</taxon>
        <taxon>Pseudonocardiales</taxon>
        <taxon>Pseudonocardiaceae</taxon>
        <taxon>Kibdelosporangium</taxon>
    </lineage>
</organism>
<protein>
    <submittedName>
        <fullName evidence="1">Uncharacterized protein</fullName>
    </submittedName>
</protein>
<dbReference type="AlphaFoldDB" id="A0A1W2AZE4"/>
<name>A0A1W2AZE4_KIBAR</name>
<dbReference type="EMBL" id="FWXV01000001">
    <property type="protein sequence ID" value="SMC65558.1"/>
    <property type="molecule type" value="Genomic_DNA"/>
</dbReference>
<sequence length="78" mass="9154">MQTRPARARRAAWAPNILNYQLRQLFAPMQDGQMNYRRTAEHVETLAAERNPLLIVGMVRDLTSLMPRKTRGWRWSTS</sequence>
<accession>A0A1W2AZE4</accession>